<dbReference type="Proteomes" id="UP000691718">
    <property type="component" value="Unassembled WGS sequence"/>
</dbReference>
<feature type="compositionally biased region" description="Polar residues" evidence="1">
    <location>
        <begin position="230"/>
        <end position="239"/>
    </location>
</feature>
<keyword evidence="4" id="KW-1185">Reference proteome</keyword>
<organism evidence="3 4">
    <name type="scientific">Parnassius apollo</name>
    <name type="common">Apollo butterfly</name>
    <name type="synonym">Papilio apollo</name>
    <dbReference type="NCBI Taxonomy" id="110799"/>
    <lineage>
        <taxon>Eukaryota</taxon>
        <taxon>Metazoa</taxon>
        <taxon>Ecdysozoa</taxon>
        <taxon>Arthropoda</taxon>
        <taxon>Hexapoda</taxon>
        <taxon>Insecta</taxon>
        <taxon>Pterygota</taxon>
        <taxon>Neoptera</taxon>
        <taxon>Endopterygota</taxon>
        <taxon>Lepidoptera</taxon>
        <taxon>Glossata</taxon>
        <taxon>Ditrysia</taxon>
        <taxon>Papilionoidea</taxon>
        <taxon>Papilionidae</taxon>
        <taxon>Parnassiinae</taxon>
        <taxon>Parnassini</taxon>
        <taxon>Parnassius</taxon>
        <taxon>Parnassius</taxon>
    </lineage>
</organism>
<dbReference type="OrthoDB" id="6895186at2759"/>
<sequence>MTFASYRGGVVQARELETMEKLYDTVKRAVVTYKLDTCCCFAPVRTGVLITGYFNIFISMLSLVGTADGGITPPLMAVQEVILDDEGSKIIGIFAYGTELAFNMLLLCAMYRKDIILLRTYMYFGLTSIVASILVYSMVIAVLSTLTKINVIGNLAFLCYVVLLVRSAIVEIKEETSESKNGHITLYSVTKLPNENKTVHDVETPPEADSEAKEPQPTEPKSDEKVTKLETVNENPKEE</sequence>
<feature type="transmembrane region" description="Helical" evidence="2">
    <location>
        <begin position="149"/>
        <end position="169"/>
    </location>
</feature>
<proteinExistence type="predicted"/>
<feature type="transmembrane region" description="Helical" evidence="2">
    <location>
        <begin position="90"/>
        <end position="109"/>
    </location>
</feature>
<evidence type="ECO:0000256" key="1">
    <source>
        <dbReference type="SAM" id="MobiDB-lite"/>
    </source>
</evidence>
<protein>
    <submittedName>
        <fullName evidence="3">(apollo) hypothetical protein</fullName>
    </submittedName>
</protein>
<feature type="region of interest" description="Disordered" evidence="1">
    <location>
        <begin position="195"/>
        <end position="239"/>
    </location>
</feature>
<evidence type="ECO:0000256" key="2">
    <source>
        <dbReference type="SAM" id="Phobius"/>
    </source>
</evidence>
<feature type="transmembrane region" description="Helical" evidence="2">
    <location>
        <begin position="121"/>
        <end position="143"/>
    </location>
</feature>
<keyword evidence="2" id="KW-0472">Membrane</keyword>
<name>A0A8S3Y2I9_PARAO</name>
<gene>
    <name evidence="3" type="ORF">PAPOLLO_LOCUS22787</name>
</gene>
<accession>A0A8S3Y2I9</accession>
<feature type="compositionally biased region" description="Basic and acidic residues" evidence="1">
    <location>
        <begin position="210"/>
        <end position="228"/>
    </location>
</feature>
<dbReference type="AlphaFoldDB" id="A0A8S3Y2I9"/>
<evidence type="ECO:0000313" key="3">
    <source>
        <dbReference type="EMBL" id="CAG5043628.1"/>
    </source>
</evidence>
<keyword evidence="2" id="KW-1133">Transmembrane helix</keyword>
<dbReference type="EMBL" id="CAJQZP010001402">
    <property type="protein sequence ID" value="CAG5043628.1"/>
    <property type="molecule type" value="Genomic_DNA"/>
</dbReference>
<comment type="caution">
    <text evidence="3">The sequence shown here is derived from an EMBL/GenBank/DDBJ whole genome shotgun (WGS) entry which is preliminary data.</text>
</comment>
<reference evidence="3" key="1">
    <citation type="submission" date="2021-04" db="EMBL/GenBank/DDBJ databases">
        <authorList>
            <person name="Tunstrom K."/>
        </authorList>
    </citation>
    <scope>NUCLEOTIDE SEQUENCE</scope>
</reference>
<keyword evidence="2" id="KW-0812">Transmembrane</keyword>
<evidence type="ECO:0000313" key="4">
    <source>
        <dbReference type="Proteomes" id="UP000691718"/>
    </source>
</evidence>